<dbReference type="Proteomes" id="UP001597097">
    <property type="component" value="Unassembled WGS sequence"/>
</dbReference>
<evidence type="ECO:0000256" key="4">
    <source>
        <dbReference type="SAM" id="Coils"/>
    </source>
</evidence>
<dbReference type="SMART" id="SM01043">
    <property type="entry name" value="BTAD"/>
    <property type="match status" value="1"/>
</dbReference>
<keyword evidence="8" id="KW-1185">Reference proteome</keyword>
<accession>A0ABW4GAV9</accession>
<dbReference type="PANTHER" id="PTHR35807:SF1">
    <property type="entry name" value="TRANSCRIPTIONAL REGULATOR REDD"/>
    <property type="match status" value="1"/>
</dbReference>
<proteinExistence type="predicted"/>
<feature type="domain" description="OmpR/PhoB-type" evidence="5">
    <location>
        <begin position="17"/>
        <end position="90"/>
    </location>
</feature>
<keyword evidence="3" id="KW-0804">Transcription</keyword>
<dbReference type="CDD" id="cd15831">
    <property type="entry name" value="BTAD"/>
    <property type="match status" value="1"/>
</dbReference>
<gene>
    <name evidence="7" type="ORF">ACFSJ0_22560</name>
</gene>
<dbReference type="PANTHER" id="PTHR35807">
    <property type="entry name" value="TRANSCRIPTIONAL REGULATOR REDD-RELATED"/>
    <property type="match status" value="1"/>
</dbReference>
<evidence type="ECO:0000259" key="5">
    <source>
        <dbReference type="SMART" id="SM00862"/>
    </source>
</evidence>
<organism evidence="7 8">
    <name type="scientific">Nonomuraea guangzhouensis</name>
    <dbReference type="NCBI Taxonomy" id="1291555"/>
    <lineage>
        <taxon>Bacteria</taxon>
        <taxon>Bacillati</taxon>
        <taxon>Actinomycetota</taxon>
        <taxon>Actinomycetes</taxon>
        <taxon>Streptosporangiales</taxon>
        <taxon>Streptosporangiaceae</taxon>
        <taxon>Nonomuraea</taxon>
    </lineage>
</organism>
<dbReference type="Pfam" id="PF03704">
    <property type="entry name" value="BTAD"/>
    <property type="match status" value="1"/>
</dbReference>
<evidence type="ECO:0000313" key="7">
    <source>
        <dbReference type="EMBL" id="MFD1539852.1"/>
    </source>
</evidence>
<keyword evidence="1" id="KW-0805">Transcription regulation</keyword>
<dbReference type="EMBL" id="JBHUCM010000018">
    <property type="protein sequence ID" value="MFD1539852.1"/>
    <property type="molecule type" value="Genomic_DNA"/>
</dbReference>
<dbReference type="InterPro" id="IPR005158">
    <property type="entry name" value="BTAD"/>
</dbReference>
<sequence>MRLQVLGPMRFWTGSGWAPVPGPRPRTLLALLTIEMGRPVTTAHMISELWPAKPPTTAATLIRGYILQLRRALGDLGGEIILTRASGYELRGAADATDVARFATDVARFDALTAQGRAALLKGAAEEAHRLLSQALDLWHGEPYSDALLTTAVTAEASRLTERRLTASESRIEAGLLQGRGPELIHELEGLAREHPLREGLWAQLMRALYAADRRADALDAYRLARLTLVEELGLEPGPDLRELHQAILEGRSLPGACTPARPALTEDTLATSTSPPLELPRDVPAFTGRQEDLAFLQGLMTSPGGPGAAVITGGGGVGKSALAIHLAHRLYDHFSSGYLYVDLQGSREDLKPLQPVEALGRMLRALGVAPQDVPSETAEAAARFRSLTTGRGLLVLLDNAVDTAQVEPLLPGERCGVLVTSRRSLTTLGCAVHHVKPLSEQESLALIGSLAGKERVAAEPDAALRIIRYCEGLPLALRIAAARLMSRPRWPLSWLAAKLENEQHRLDELQVENLSLRSVFAVSLRDLEGDPSGQDLTRLLCLLALSCHLQVTIPLAAAVAGTTLDQTEKLLDKLLDARLLESPGPGRYQIPDLLRLFAEKQAIATSPVRAESAPRARDPLVAAVEQAGVPLQLIPNC</sequence>
<dbReference type="InterPro" id="IPR051677">
    <property type="entry name" value="AfsR-DnrI-RedD_regulator"/>
</dbReference>
<keyword evidence="2" id="KW-0238">DNA-binding</keyword>
<evidence type="ECO:0000256" key="1">
    <source>
        <dbReference type="ARBA" id="ARBA00023015"/>
    </source>
</evidence>
<comment type="caution">
    <text evidence="7">The sequence shown here is derived from an EMBL/GenBank/DDBJ whole genome shotgun (WGS) entry which is preliminary data.</text>
</comment>
<keyword evidence="4" id="KW-0175">Coiled coil</keyword>
<evidence type="ECO:0000256" key="2">
    <source>
        <dbReference type="ARBA" id="ARBA00023125"/>
    </source>
</evidence>
<dbReference type="SMART" id="SM00862">
    <property type="entry name" value="Trans_reg_C"/>
    <property type="match status" value="1"/>
</dbReference>
<evidence type="ECO:0000259" key="6">
    <source>
        <dbReference type="SMART" id="SM01043"/>
    </source>
</evidence>
<reference evidence="8" key="1">
    <citation type="journal article" date="2019" name="Int. J. Syst. Evol. Microbiol.">
        <title>The Global Catalogue of Microorganisms (GCM) 10K type strain sequencing project: providing services to taxonomists for standard genome sequencing and annotation.</title>
        <authorList>
            <consortium name="The Broad Institute Genomics Platform"/>
            <consortium name="The Broad Institute Genome Sequencing Center for Infectious Disease"/>
            <person name="Wu L."/>
            <person name="Ma J."/>
        </authorList>
    </citation>
    <scope>NUCLEOTIDE SEQUENCE [LARGE SCALE GENOMIC DNA]</scope>
    <source>
        <strain evidence="8">CGMCC 1.15399</strain>
    </source>
</reference>
<feature type="coiled-coil region" evidence="4">
    <location>
        <begin position="493"/>
        <end position="520"/>
    </location>
</feature>
<evidence type="ECO:0000256" key="3">
    <source>
        <dbReference type="ARBA" id="ARBA00023163"/>
    </source>
</evidence>
<feature type="domain" description="Bacterial transcriptional activator" evidence="6">
    <location>
        <begin position="104"/>
        <end position="249"/>
    </location>
</feature>
<dbReference type="InterPro" id="IPR001867">
    <property type="entry name" value="OmpR/PhoB-type_DNA-bd"/>
</dbReference>
<dbReference type="RefSeq" id="WP_219533504.1">
    <property type="nucleotide sequence ID" value="NZ_JAHKRM010000018.1"/>
</dbReference>
<protein>
    <submittedName>
        <fullName evidence="7">BTAD domain-containing putative transcriptional regulator</fullName>
    </submittedName>
</protein>
<evidence type="ECO:0000313" key="8">
    <source>
        <dbReference type="Proteomes" id="UP001597097"/>
    </source>
</evidence>
<name>A0ABW4GAV9_9ACTN</name>